<proteinExistence type="predicted"/>
<reference evidence="1 2" key="1">
    <citation type="journal article" date="2023" name="Hortic Res">
        <title>Pangenome of water caltrop reveals structural variations and asymmetric subgenome divergence after allopolyploidization.</title>
        <authorList>
            <person name="Zhang X."/>
            <person name="Chen Y."/>
            <person name="Wang L."/>
            <person name="Yuan Y."/>
            <person name="Fang M."/>
            <person name="Shi L."/>
            <person name="Lu R."/>
            <person name="Comes H.P."/>
            <person name="Ma Y."/>
            <person name="Chen Y."/>
            <person name="Huang G."/>
            <person name="Zhou Y."/>
            <person name="Zheng Z."/>
            <person name="Qiu Y."/>
        </authorList>
    </citation>
    <scope>NUCLEOTIDE SEQUENCE [LARGE SCALE GENOMIC DNA]</scope>
    <source>
        <tissue evidence="1">Roots</tissue>
    </source>
</reference>
<dbReference type="EMBL" id="JAXIOK010000002">
    <property type="protein sequence ID" value="KAK4777539.1"/>
    <property type="molecule type" value="Genomic_DNA"/>
</dbReference>
<dbReference type="Proteomes" id="UP001345219">
    <property type="component" value="Chromosome 14"/>
</dbReference>
<dbReference type="AlphaFoldDB" id="A0AAN7L4V8"/>
<protein>
    <submittedName>
        <fullName evidence="1">Uncharacterized protein</fullName>
    </submittedName>
</protein>
<evidence type="ECO:0000313" key="1">
    <source>
        <dbReference type="EMBL" id="KAK4777539.1"/>
    </source>
</evidence>
<evidence type="ECO:0000313" key="2">
    <source>
        <dbReference type="Proteomes" id="UP001345219"/>
    </source>
</evidence>
<accession>A0AAN7L4V8</accession>
<organism evidence="1 2">
    <name type="scientific">Trapa incisa</name>
    <dbReference type="NCBI Taxonomy" id="236973"/>
    <lineage>
        <taxon>Eukaryota</taxon>
        <taxon>Viridiplantae</taxon>
        <taxon>Streptophyta</taxon>
        <taxon>Embryophyta</taxon>
        <taxon>Tracheophyta</taxon>
        <taxon>Spermatophyta</taxon>
        <taxon>Magnoliopsida</taxon>
        <taxon>eudicotyledons</taxon>
        <taxon>Gunneridae</taxon>
        <taxon>Pentapetalae</taxon>
        <taxon>rosids</taxon>
        <taxon>malvids</taxon>
        <taxon>Myrtales</taxon>
        <taxon>Lythraceae</taxon>
        <taxon>Trapa</taxon>
    </lineage>
</organism>
<keyword evidence="2" id="KW-1185">Reference proteome</keyword>
<sequence length="61" mass="6832">MESNFVKTAGGNMQNSLLVSAEWHENGHHGQRLSGINPFEGKWEVAGRFADELAHENSYVF</sequence>
<name>A0AAN7L4V8_9MYRT</name>
<comment type="caution">
    <text evidence="1">The sequence shown here is derived from an EMBL/GenBank/DDBJ whole genome shotgun (WGS) entry which is preliminary data.</text>
</comment>
<gene>
    <name evidence="1" type="ORF">SAY87_017726</name>
</gene>